<dbReference type="EMBL" id="UOFC01000290">
    <property type="protein sequence ID" value="VAW49555.1"/>
    <property type="molecule type" value="Genomic_DNA"/>
</dbReference>
<dbReference type="NCBIfam" id="TIGR02646">
    <property type="entry name" value="retron system putative HNH endonuclease"/>
    <property type="match status" value="1"/>
</dbReference>
<dbReference type="AlphaFoldDB" id="A0A3B0W153"/>
<name>A0A3B0W153_9ZZZZ</name>
<sequence length="212" mass="24193">MKKLDRSLATSPECLGTLCHTADSWSSSKLKKSEIWSEFNKFQDKFCVYCESRACQNDGSGHIEHFFNKKTYKSKTFVWNNLFGCCESRNHCGHYKDQILQGGHPRAYDSNLLLKPDEDDPEDYIQFLIGGKVEPKEGLVSPDLDKAIETIKALCLNHSSLISARKNQITLFSQQMLSLNGLEDDIFKIELDLIERGAENEPHRTAIKQVLF</sequence>
<evidence type="ECO:0000313" key="1">
    <source>
        <dbReference type="EMBL" id="VAW49555.1"/>
    </source>
</evidence>
<organism evidence="1">
    <name type="scientific">hydrothermal vent metagenome</name>
    <dbReference type="NCBI Taxonomy" id="652676"/>
    <lineage>
        <taxon>unclassified sequences</taxon>
        <taxon>metagenomes</taxon>
        <taxon>ecological metagenomes</taxon>
    </lineage>
</organism>
<dbReference type="InterPro" id="IPR013467">
    <property type="entry name" value="HNH78-like"/>
</dbReference>
<proteinExistence type="predicted"/>
<protein>
    <recommendedName>
        <fullName evidence="2">TIGR02646 family protein</fullName>
    </recommendedName>
</protein>
<accession>A0A3B0W153</accession>
<gene>
    <name evidence="1" type="ORF">MNBD_GAMMA03-1822</name>
</gene>
<dbReference type="InterPro" id="IPR053575">
    <property type="entry name" value="Retron_Ec78_HNH_endo"/>
</dbReference>
<evidence type="ECO:0008006" key="2">
    <source>
        <dbReference type="Google" id="ProtNLM"/>
    </source>
</evidence>
<dbReference type="NCBIfam" id="NF041761">
    <property type="entry name" value="PtuB"/>
    <property type="match status" value="1"/>
</dbReference>
<reference evidence="1" key="1">
    <citation type="submission" date="2018-06" db="EMBL/GenBank/DDBJ databases">
        <authorList>
            <person name="Zhirakovskaya E."/>
        </authorList>
    </citation>
    <scope>NUCLEOTIDE SEQUENCE</scope>
</reference>